<evidence type="ECO:0000256" key="8">
    <source>
        <dbReference type="ARBA" id="ARBA00022848"/>
    </source>
</evidence>
<evidence type="ECO:0000256" key="3">
    <source>
        <dbReference type="ARBA" id="ARBA00004406"/>
    </source>
</evidence>
<dbReference type="EMBL" id="JARQZJ010000094">
    <property type="protein sequence ID" value="KAK9884818.1"/>
    <property type="molecule type" value="Genomic_DNA"/>
</dbReference>
<comment type="subcellular location">
    <subcellularLocation>
        <location evidence="3">Endoplasmic reticulum membrane</location>
        <topology evidence="3">Peripheral membrane protein</topology>
    </subcellularLocation>
    <subcellularLocation>
        <location evidence="2">Microsome membrane</location>
        <topology evidence="2">Peripheral membrane protein</topology>
    </subcellularLocation>
</comment>
<dbReference type="InterPro" id="IPR050476">
    <property type="entry name" value="Insect_CytP450_Detox"/>
</dbReference>
<evidence type="ECO:0000256" key="1">
    <source>
        <dbReference type="ARBA" id="ARBA00001971"/>
    </source>
</evidence>
<dbReference type="GO" id="GO:0020037">
    <property type="term" value="F:heme binding"/>
    <property type="evidence" value="ECO:0007669"/>
    <property type="project" value="InterPro"/>
</dbReference>
<evidence type="ECO:0000256" key="11">
    <source>
        <dbReference type="ARBA" id="ARBA00023033"/>
    </source>
</evidence>
<dbReference type="GO" id="GO:0005789">
    <property type="term" value="C:endoplasmic reticulum membrane"/>
    <property type="evidence" value="ECO:0007669"/>
    <property type="project" value="UniProtKB-SubCell"/>
</dbReference>
<dbReference type="AlphaFoldDB" id="A0AAW1UUK5"/>
<keyword evidence="11" id="KW-0503">Monooxygenase</keyword>
<comment type="caution">
    <text evidence="13">The sequence shown here is derived from an EMBL/GenBank/DDBJ whole genome shotgun (WGS) entry which is preliminary data.</text>
</comment>
<dbReference type="GO" id="GO:0004497">
    <property type="term" value="F:monooxygenase activity"/>
    <property type="evidence" value="ECO:0007669"/>
    <property type="project" value="UniProtKB-KW"/>
</dbReference>
<dbReference type="GO" id="GO:0005506">
    <property type="term" value="F:iron ion binding"/>
    <property type="evidence" value="ECO:0007669"/>
    <property type="project" value="InterPro"/>
</dbReference>
<keyword evidence="5" id="KW-0349">Heme</keyword>
<evidence type="ECO:0000256" key="12">
    <source>
        <dbReference type="ARBA" id="ARBA00023136"/>
    </source>
</evidence>
<dbReference type="InterPro" id="IPR001128">
    <property type="entry name" value="Cyt_P450"/>
</dbReference>
<evidence type="ECO:0000256" key="5">
    <source>
        <dbReference type="ARBA" id="ARBA00022617"/>
    </source>
</evidence>
<evidence type="ECO:0000256" key="6">
    <source>
        <dbReference type="ARBA" id="ARBA00022723"/>
    </source>
</evidence>
<keyword evidence="9" id="KW-0560">Oxidoreductase</keyword>
<comment type="similarity">
    <text evidence="4">Belongs to the cytochrome P450 family.</text>
</comment>
<keyword evidence="14" id="KW-1185">Reference proteome</keyword>
<evidence type="ECO:0000313" key="14">
    <source>
        <dbReference type="Proteomes" id="UP001431783"/>
    </source>
</evidence>
<evidence type="ECO:0000256" key="9">
    <source>
        <dbReference type="ARBA" id="ARBA00023002"/>
    </source>
</evidence>
<dbReference type="Gene3D" id="1.10.630.10">
    <property type="entry name" value="Cytochrome P450"/>
    <property type="match status" value="1"/>
</dbReference>
<name>A0AAW1UUK5_9CUCU</name>
<evidence type="ECO:0000256" key="2">
    <source>
        <dbReference type="ARBA" id="ARBA00004174"/>
    </source>
</evidence>
<keyword evidence="6" id="KW-0479">Metal-binding</keyword>
<organism evidence="13 14">
    <name type="scientific">Henosepilachna vigintioctopunctata</name>
    <dbReference type="NCBI Taxonomy" id="420089"/>
    <lineage>
        <taxon>Eukaryota</taxon>
        <taxon>Metazoa</taxon>
        <taxon>Ecdysozoa</taxon>
        <taxon>Arthropoda</taxon>
        <taxon>Hexapoda</taxon>
        <taxon>Insecta</taxon>
        <taxon>Pterygota</taxon>
        <taxon>Neoptera</taxon>
        <taxon>Endopterygota</taxon>
        <taxon>Coleoptera</taxon>
        <taxon>Polyphaga</taxon>
        <taxon>Cucujiformia</taxon>
        <taxon>Coccinelloidea</taxon>
        <taxon>Coccinellidae</taxon>
        <taxon>Epilachninae</taxon>
        <taxon>Epilachnini</taxon>
        <taxon>Henosepilachna</taxon>
    </lineage>
</organism>
<evidence type="ECO:0008006" key="15">
    <source>
        <dbReference type="Google" id="ProtNLM"/>
    </source>
</evidence>
<dbReference type="Pfam" id="PF00067">
    <property type="entry name" value="p450"/>
    <property type="match status" value="1"/>
</dbReference>
<dbReference type="Proteomes" id="UP001431783">
    <property type="component" value="Unassembled WGS sequence"/>
</dbReference>
<evidence type="ECO:0000256" key="10">
    <source>
        <dbReference type="ARBA" id="ARBA00023004"/>
    </source>
</evidence>
<comment type="cofactor">
    <cofactor evidence="1">
        <name>heme</name>
        <dbReference type="ChEBI" id="CHEBI:30413"/>
    </cofactor>
</comment>
<dbReference type="GO" id="GO:0016705">
    <property type="term" value="F:oxidoreductase activity, acting on paired donors, with incorporation or reduction of molecular oxygen"/>
    <property type="evidence" value="ECO:0007669"/>
    <property type="project" value="InterPro"/>
</dbReference>
<accession>A0AAW1UUK5</accession>
<dbReference type="InterPro" id="IPR036396">
    <property type="entry name" value="Cyt_P450_sf"/>
</dbReference>
<gene>
    <name evidence="13" type="ORF">WA026_009045</name>
</gene>
<proteinExistence type="inferred from homology"/>
<evidence type="ECO:0000256" key="4">
    <source>
        <dbReference type="ARBA" id="ARBA00010617"/>
    </source>
</evidence>
<dbReference type="PANTHER" id="PTHR24292">
    <property type="entry name" value="CYTOCHROME P450"/>
    <property type="match status" value="1"/>
</dbReference>
<evidence type="ECO:0000313" key="13">
    <source>
        <dbReference type="EMBL" id="KAK9884818.1"/>
    </source>
</evidence>
<keyword evidence="8" id="KW-0492">Microsome</keyword>
<dbReference type="PANTHER" id="PTHR24292:SF100">
    <property type="entry name" value="CYTOCHROME P450 6A16, ISOFORM B-RELATED"/>
    <property type="match status" value="1"/>
</dbReference>
<sequence length="103" mass="11999">MKSTPDEVSEFFMRIVEDHVAYRKKNNIFRKDLMQLLIQLKNNGKMVDDEKLPLENITEQENELTLKEIAAQVFVFFGAGFETSSTAMTFGLYELARNMEIQE</sequence>
<keyword evidence="7" id="KW-0256">Endoplasmic reticulum</keyword>
<evidence type="ECO:0000256" key="7">
    <source>
        <dbReference type="ARBA" id="ARBA00022824"/>
    </source>
</evidence>
<protein>
    <recommendedName>
        <fullName evidence="15">Cytochrome P450</fullName>
    </recommendedName>
</protein>
<keyword evidence="10" id="KW-0408">Iron</keyword>
<keyword evidence="12" id="KW-0472">Membrane</keyword>
<dbReference type="SUPFAM" id="SSF48264">
    <property type="entry name" value="Cytochrome P450"/>
    <property type="match status" value="1"/>
</dbReference>
<reference evidence="13 14" key="1">
    <citation type="submission" date="2023-03" db="EMBL/GenBank/DDBJ databases">
        <title>Genome insight into feeding habits of ladybird beetles.</title>
        <authorList>
            <person name="Li H.-S."/>
            <person name="Huang Y.-H."/>
            <person name="Pang H."/>
        </authorList>
    </citation>
    <scope>NUCLEOTIDE SEQUENCE [LARGE SCALE GENOMIC DNA]</scope>
    <source>
        <strain evidence="13">SYSU_2023b</strain>
        <tissue evidence="13">Whole body</tissue>
    </source>
</reference>